<feature type="domain" description="Thioester reductase (TE)" evidence="1">
    <location>
        <begin position="5"/>
        <end position="68"/>
    </location>
</feature>
<dbReference type="AlphaFoldDB" id="A0AAU7Q5L6"/>
<gene>
    <name evidence="2" type="ORF">ABK905_17075</name>
</gene>
<evidence type="ECO:0000313" key="2">
    <source>
        <dbReference type="EMBL" id="XBS68424.1"/>
    </source>
</evidence>
<reference evidence="2" key="1">
    <citation type="submission" date="2024-06" db="EMBL/GenBank/DDBJ databases">
        <authorList>
            <person name="Coelho C."/>
            <person name="Bento M."/>
            <person name="Garcia E."/>
            <person name="Camelo A."/>
            <person name="Brandao I."/>
            <person name="Espirito Santo C."/>
            <person name="Trovao J."/>
            <person name="Verissimo A."/>
            <person name="Costa J."/>
            <person name="Tiago I."/>
        </authorList>
    </citation>
    <scope>NUCLEOTIDE SEQUENCE</scope>
    <source>
        <strain evidence="2">KWT182</strain>
    </source>
</reference>
<evidence type="ECO:0000259" key="1">
    <source>
        <dbReference type="Pfam" id="PF07993"/>
    </source>
</evidence>
<proteinExistence type="predicted"/>
<dbReference type="Pfam" id="PF07993">
    <property type="entry name" value="NAD_binding_4"/>
    <property type="match status" value="1"/>
</dbReference>
<sequence length="81" mass="9298">MSHIKMGDLAEPDFGMPPQAYRTLRRQVDSNYHSAGAVNFIRPYSPMKRDNVQGLQEIIRFAAQGHKRRQPMVGRPFASRL</sequence>
<dbReference type="InterPro" id="IPR013120">
    <property type="entry name" value="FAR_NAD-bd"/>
</dbReference>
<name>A0AAU7Q5L6_9GAMM</name>
<protein>
    <submittedName>
        <fullName evidence="2">SDR family oxidoreductase</fullName>
    </submittedName>
</protein>
<dbReference type="EMBL" id="CP157947">
    <property type="protein sequence ID" value="XBS68424.1"/>
    <property type="molecule type" value="Genomic_DNA"/>
</dbReference>
<accession>A0AAU7Q5L6</accession>
<organism evidence="2">
    <name type="scientific">Acerihabitans sp. KWT182</name>
    <dbReference type="NCBI Taxonomy" id="3157919"/>
    <lineage>
        <taxon>Bacteria</taxon>
        <taxon>Pseudomonadati</taxon>
        <taxon>Pseudomonadota</taxon>
        <taxon>Gammaproteobacteria</taxon>
        <taxon>Enterobacterales</taxon>
        <taxon>Pectobacteriaceae</taxon>
        <taxon>Acerihabitans</taxon>
    </lineage>
</organism>
<dbReference type="Gene3D" id="3.40.50.720">
    <property type="entry name" value="NAD(P)-binding Rossmann-like Domain"/>
    <property type="match status" value="1"/>
</dbReference>